<proteinExistence type="predicted"/>
<evidence type="ECO:0000313" key="2">
    <source>
        <dbReference type="Proteomes" id="UP001476282"/>
    </source>
</evidence>
<accession>A0ABP9UUB2</accession>
<gene>
    <name evidence="1" type="ORF">Hsar01_02848</name>
</gene>
<sequence>MSHDDLVIRANLSVTSRHGILRHRCERTDSRRLTGSEINELKSRGGGANSKFVELALWTARHSEQDLREIREAIAEHPGKTPVLIHFQNSAGKRATVELGENYRVRRGLKLESALGRWMDG</sequence>
<organism evidence="1 2">
    <name type="scientific">Haloferula sargassicola</name>
    <dbReference type="NCBI Taxonomy" id="490096"/>
    <lineage>
        <taxon>Bacteria</taxon>
        <taxon>Pseudomonadati</taxon>
        <taxon>Verrucomicrobiota</taxon>
        <taxon>Verrucomicrobiia</taxon>
        <taxon>Verrucomicrobiales</taxon>
        <taxon>Verrucomicrobiaceae</taxon>
        <taxon>Haloferula</taxon>
    </lineage>
</organism>
<comment type="caution">
    <text evidence="1">The sequence shown here is derived from an EMBL/GenBank/DDBJ whole genome shotgun (WGS) entry which is preliminary data.</text>
</comment>
<name>A0ABP9UUB2_9BACT</name>
<reference evidence="1 2" key="1">
    <citation type="submission" date="2024-02" db="EMBL/GenBank/DDBJ databases">
        <title>Haloferula sargassicola NBRC 104335.</title>
        <authorList>
            <person name="Ichikawa N."/>
            <person name="Katano-Makiyama Y."/>
            <person name="Hidaka K."/>
        </authorList>
    </citation>
    <scope>NUCLEOTIDE SEQUENCE [LARGE SCALE GENOMIC DNA]</scope>
    <source>
        <strain evidence="1 2">NBRC 104335</strain>
    </source>
</reference>
<dbReference type="EMBL" id="BAABRI010000016">
    <property type="protein sequence ID" value="GAA5483614.1"/>
    <property type="molecule type" value="Genomic_DNA"/>
</dbReference>
<evidence type="ECO:0000313" key="1">
    <source>
        <dbReference type="EMBL" id="GAA5483614.1"/>
    </source>
</evidence>
<dbReference type="Proteomes" id="UP001476282">
    <property type="component" value="Unassembled WGS sequence"/>
</dbReference>
<keyword evidence="2" id="KW-1185">Reference proteome</keyword>
<protein>
    <submittedName>
        <fullName evidence="1">Uncharacterized protein</fullName>
    </submittedName>
</protein>